<dbReference type="AlphaFoldDB" id="F2FB28"/>
<keyword evidence="4" id="KW-0614">Plasmid</keyword>
<evidence type="ECO:0000313" key="4">
    <source>
        <dbReference type="EMBL" id="AAY97975.1"/>
    </source>
</evidence>
<evidence type="ECO:0000256" key="1">
    <source>
        <dbReference type="ARBA" id="ARBA00023015"/>
    </source>
</evidence>
<sequence>MGGKQTDTPPASREQHAAALAASMPDDKAGLLAVALAAVQEQHAAVLAGDDAAASTAAERYEATVWKLNGGGFFGCMGADDAAGKIIERHCRAVPGAVPMWGQRGEFVIQVEGIRALVEFGDGFGMGRTHFAFRAVDLDRPFISETGYRSHFDELIAGHTVDEAATGIFRAYLTESKPKNIAAADRDRLASQSLPSWCSDLVPKASRMPATVPAGFALVDVVLPAHKAFIVKKWAEQAQKKIEAIQAEKQAKREQERAAAALEKKRRELERQAAEAANLNAREEVGAGQFRPGQRCEIVSVHHRVFERDIGKRIIITKVHADTRQVWAHDDKPVRYRINRNGRRVVECDPACIQSIYSFDALRILNEGENDHER</sequence>
<dbReference type="EMBL" id="AY950444">
    <property type="protein sequence ID" value="AAY97975.1"/>
    <property type="molecule type" value="Genomic_DNA"/>
</dbReference>
<dbReference type="Gene3D" id="1.10.10.2690">
    <property type="match status" value="1"/>
</dbReference>
<feature type="coiled-coil region" evidence="3">
    <location>
        <begin position="235"/>
        <end position="284"/>
    </location>
</feature>
<keyword evidence="1" id="KW-0805">Transcription regulation</keyword>
<reference evidence="4" key="1">
    <citation type="journal article" date="2011" name="Nat. Commun.">
        <title>The IncP-1 plasmid backbone adapts to different host bacterial species and evolves through homologous recombination.</title>
        <authorList>
            <person name="Norberg P."/>
            <person name="Bergstrom M."/>
            <person name="Jethava V."/>
            <person name="Dubhashi D."/>
            <person name="Hermansson M."/>
        </authorList>
    </citation>
    <scope>NUCLEOTIDE SEQUENCE</scope>
    <source>
        <plasmid evidence="4">pMCBF1</plasmid>
    </source>
</reference>
<keyword evidence="3" id="KW-0175">Coiled coil</keyword>
<proteinExistence type="predicted"/>
<accession>F2FB28</accession>
<keyword evidence="2" id="KW-0804">Transcription</keyword>
<dbReference type="InterPro" id="IPR053721">
    <property type="entry name" value="Fimbrial_Adhesin_Reg"/>
</dbReference>
<protein>
    <submittedName>
        <fullName evidence="4">KlcB</fullName>
    </submittedName>
</protein>
<organism evidence="4">
    <name type="scientific">Plasmid pMCBF1</name>
    <dbReference type="NCBI Taxonomy" id="1003194"/>
    <lineage>
        <taxon>other sequences</taxon>
        <taxon>plasmids</taxon>
    </lineage>
</organism>
<name>F2FB28_9ZZZZ</name>
<evidence type="ECO:0000256" key="2">
    <source>
        <dbReference type="ARBA" id="ARBA00023163"/>
    </source>
</evidence>
<evidence type="ECO:0000256" key="3">
    <source>
        <dbReference type="SAM" id="Coils"/>
    </source>
</evidence>
<geneLocation type="plasmid" evidence="4">
    <name>pMCBF1</name>
</geneLocation>
<gene>
    <name evidence="4" type="primary">klcB</name>
</gene>